<dbReference type="VEuPathDB" id="MicrosporidiaDB:NBO_387g0001"/>
<name>R0MIL5_NOSB1</name>
<dbReference type="Proteomes" id="UP000016927">
    <property type="component" value="Unassembled WGS sequence"/>
</dbReference>
<gene>
    <name evidence="1" type="ORF">NBO_387g0001</name>
</gene>
<dbReference type="EMBL" id="KB909295">
    <property type="protein sequence ID" value="EOB12643.1"/>
    <property type="molecule type" value="Genomic_DNA"/>
</dbReference>
<dbReference type="HOGENOM" id="CLU_3069287_0_0_1"/>
<dbReference type="AlphaFoldDB" id="R0MIL5"/>
<reference evidence="1 2" key="1">
    <citation type="journal article" date="2013" name="BMC Genomics">
        <title>Comparative genomics of parasitic silkworm microsporidia reveal an association between genome expansion and host adaptation.</title>
        <authorList>
            <person name="Pan G."/>
            <person name="Xu J."/>
            <person name="Li T."/>
            <person name="Xia Q."/>
            <person name="Liu S.L."/>
            <person name="Zhang G."/>
            <person name="Li S."/>
            <person name="Li C."/>
            <person name="Liu H."/>
            <person name="Yang L."/>
            <person name="Liu T."/>
            <person name="Zhang X."/>
            <person name="Wu Z."/>
            <person name="Fan W."/>
            <person name="Dang X."/>
            <person name="Xiang H."/>
            <person name="Tao M."/>
            <person name="Li Y."/>
            <person name="Hu J."/>
            <person name="Li Z."/>
            <person name="Lin L."/>
            <person name="Luo J."/>
            <person name="Geng L."/>
            <person name="Wang L."/>
            <person name="Long M."/>
            <person name="Wan Y."/>
            <person name="He N."/>
            <person name="Zhang Z."/>
            <person name="Lu C."/>
            <person name="Keeling P.J."/>
            <person name="Wang J."/>
            <person name="Xiang Z."/>
            <person name="Zhou Z."/>
        </authorList>
    </citation>
    <scope>NUCLEOTIDE SEQUENCE [LARGE SCALE GENOMIC DNA]</scope>
    <source>
        <strain evidence="2">CQ1 / CVCC 102059</strain>
    </source>
</reference>
<proteinExistence type="predicted"/>
<accession>R0MIL5</accession>
<evidence type="ECO:0000313" key="1">
    <source>
        <dbReference type="EMBL" id="EOB12643.1"/>
    </source>
</evidence>
<protein>
    <submittedName>
        <fullName evidence="1">Uncharacterized protein</fullName>
    </submittedName>
</protein>
<sequence length="53" mass="6604">MDLCMLRSNTYLLLYWRKQHVWRYKTNLPYPTKVNSSFIYSKVKKITKRLYLT</sequence>
<evidence type="ECO:0000313" key="2">
    <source>
        <dbReference type="Proteomes" id="UP000016927"/>
    </source>
</evidence>
<organism evidence="1 2">
    <name type="scientific">Nosema bombycis (strain CQ1 / CVCC 102059)</name>
    <name type="common">Microsporidian parasite</name>
    <name type="synonym">Pebrine of silkworm</name>
    <dbReference type="NCBI Taxonomy" id="578461"/>
    <lineage>
        <taxon>Eukaryota</taxon>
        <taxon>Fungi</taxon>
        <taxon>Fungi incertae sedis</taxon>
        <taxon>Microsporidia</taxon>
        <taxon>Nosematidae</taxon>
        <taxon>Nosema</taxon>
    </lineage>
</organism>
<keyword evidence="2" id="KW-1185">Reference proteome</keyword>